<protein>
    <submittedName>
        <fullName evidence="2">Uncharacterized protein</fullName>
    </submittedName>
</protein>
<feature type="compositionally biased region" description="Pro residues" evidence="1">
    <location>
        <begin position="184"/>
        <end position="211"/>
    </location>
</feature>
<dbReference type="OrthoDB" id="4641441at2"/>
<feature type="region of interest" description="Disordered" evidence="1">
    <location>
        <begin position="181"/>
        <end position="240"/>
    </location>
</feature>
<organism evidence="2 3">
    <name type="scientific">Mycolicibacterium celeriflavum</name>
    <name type="common">Mycobacterium celeriflavum</name>
    <dbReference type="NCBI Taxonomy" id="1249101"/>
    <lineage>
        <taxon>Bacteria</taxon>
        <taxon>Bacillati</taxon>
        <taxon>Actinomycetota</taxon>
        <taxon>Actinomycetes</taxon>
        <taxon>Mycobacteriales</taxon>
        <taxon>Mycobacteriaceae</taxon>
        <taxon>Mycolicibacterium</taxon>
    </lineage>
</organism>
<dbReference type="RefSeq" id="WP_083006078.1">
    <property type="nucleotide sequence ID" value="NZ_AP022591.1"/>
</dbReference>
<reference evidence="2 3" key="1">
    <citation type="journal article" date="2019" name="Emerg. Microbes Infect.">
        <title>Comprehensive subspecies identification of 175 nontuberculous mycobacteria species based on 7547 genomic profiles.</title>
        <authorList>
            <person name="Matsumoto Y."/>
            <person name="Kinjo T."/>
            <person name="Motooka D."/>
            <person name="Nabeya D."/>
            <person name="Jung N."/>
            <person name="Uechi K."/>
            <person name="Horii T."/>
            <person name="Iida T."/>
            <person name="Fujita J."/>
            <person name="Nakamura S."/>
        </authorList>
    </citation>
    <scope>NUCLEOTIDE SEQUENCE [LARGE SCALE GENOMIC DNA]</scope>
    <source>
        <strain evidence="2 3">JCM 18439</strain>
    </source>
</reference>
<dbReference type="STRING" id="1249101.BST21_19655"/>
<keyword evidence="3" id="KW-1185">Reference proteome</keyword>
<proteinExistence type="predicted"/>
<dbReference type="AlphaFoldDB" id="A0A1X0BNF8"/>
<accession>A0A1X0BNF8</accession>
<gene>
    <name evidence="2" type="ORF">MCEL_26650</name>
</gene>
<evidence type="ECO:0000313" key="2">
    <source>
        <dbReference type="EMBL" id="BBY44370.1"/>
    </source>
</evidence>
<evidence type="ECO:0000256" key="1">
    <source>
        <dbReference type="SAM" id="MobiDB-lite"/>
    </source>
</evidence>
<name>A0A1X0BNF8_MYCCF</name>
<dbReference type="Proteomes" id="UP000466431">
    <property type="component" value="Chromosome"/>
</dbReference>
<dbReference type="KEGG" id="mcee:MCEL_26650"/>
<evidence type="ECO:0000313" key="3">
    <source>
        <dbReference type="Proteomes" id="UP000466431"/>
    </source>
</evidence>
<dbReference type="EMBL" id="AP022591">
    <property type="protein sequence ID" value="BBY44370.1"/>
    <property type="molecule type" value="Genomic_DNA"/>
</dbReference>
<sequence length="240" mass="25422">MRAQSPRPSRLRLRRRLVLFSAPLAVAVMAVALKLISAVVAGESAVSNYAERDADALRADVAVMGVLNVVEPARAPFAAGTLAVLDGRLDDADAHFSDALRRTPREQSCPVLINLELVRERQGDVDAWENRPEAARDRYRSALAIVENAPAGCFEANSDPDPERRAVRNDAAPRLAAKLAGLTAPPPVPPPASVPAPPPPAPPPAPVLPEPDSPRDALRLDPAAGDPLDKLQQVLQDAAG</sequence>